<protein>
    <submittedName>
        <fullName evidence="3">Uncharacterized protein</fullName>
    </submittedName>
</protein>
<evidence type="ECO:0000256" key="1">
    <source>
        <dbReference type="SAM" id="MobiDB-lite"/>
    </source>
</evidence>
<keyword evidence="4" id="KW-1185">Reference proteome</keyword>
<evidence type="ECO:0000313" key="4">
    <source>
        <dbReference type="Proteomes" id="UP001610334"/>
    </source>
</evidence>
<dbReference type="EMBL" id="JBFXLT010000010">
    <property type="protein sequence ID" value="KAL2819479.1"/>
    <property type="molecule type" value="Genomic_DNA"/>
</dbReference>
<feature type="compositionally biased region" description="Basic and acidic residues" evidence="1">
    <location>
        <begin position="490"/>
        <end position="503"/>
    </location>
</feature>
<sequence>MIARRNTTLLTAIIFVVVLLVIISSSSESETLNKEISAAAKYVPKFPALNDVHLPTFRPPAHKPPEPQQDSSSGDSKWFSNWAWLNPFSSSITLDEDRSVLPPLLERPYIFTYYQPKKGQDRNADHADAELLLAWRRAWYAQGFRPAVLGRGEALANPLYESVRQLDLNSELQDDVFKWLAWGHMGDGLLADWHCFPMARYDDATLSSLRRGPDSAYISSFASAALLSGKKDSIRVVIMTAIKNPRKGAKSLVELLSDDLLKSEQTSALAVYDSETISSHYPLLTEKTTSPTANELVELINSHLHTTFQNSFPGGLVVLKPFAEHTTALVEPALRLARALGQCPHSIVPKSCPPNLPECHPCDEHKPMKISQPTAYKNNTRAFTIGTLPHPYTLISLLQNSAEVTTRHIRRETARDEWLREVTSEQLGRELGGGPRAVVTKKAVAEGPAIGTSLWMTVESLPAEASQALPSSLLDEFEWQFGFRIPRDTTVDTKSEGDAKESMQHANPSKQGVEREYEILKQARELLKQKTNRVNIRSVAEAWNMADTEIWKFVKAYRARSIVERKKWEESEHDFLGPGQT</sequence>
<feature type="chain" id="PRO_5046271881" evidence="2">
    <location>
        <begin position="30"/>
        <end position="581"/>
    </location>
</feature>
<feature type="region of interest" description="Disordered" evidence="1">
    <location>
        <begin position="490"/>
        <end position="513"/>
    </location>
</feature>
<dbReference type="Proteomes" id="UP001610334">
    <property type="component" value="Unassembled WGS sequence"/>
</dbReference>
<accession>A0ABR4HWM0</accession>
<gene>
    <name evidence="3" type="ORF">BJX63DRAFT_11458</name>
</gene>
<feature type="signal peptide" evidence="2">
    <location>
        <begin position="1"/>
        <end position="29"/>
    </location>
</feature>
<evidence type="ECO:0000256" key="2">
    <source>
        <dbReference type="SAM" id="SignalP"/>
    </source>
</evidence>
<evidence type="ECO:0000313" key="3">
    <source>
        <dbReference type="EMBL" id="KAL2819479.1"/>
    </source>
</evidence>
<keyword evidence="2" id="KW-0732">Signal</keyword>
<dbReference type="PANTHER" id="PTHR42055:SF1">
    <property type="entry name" value="YALI0E03476P"/>
    <property type="match status" value="1"/>
</dbReference>
<dbReference type="PANTHER" id="PTHR42055">
    <property type="entry name" value="YALI0E03476P"/>
    <property type="match status" value="1"/>
</dbReference>
<reference evidence="3 4" key="1">
    <citation type="submission" date="2024-07" db="EMBL/GenBank/DDBJ databases">
        <title>Section-level genome sequencing and comparative genomics of Aspergillus sections Usti and Cavernicolus.</title>
        <authorList>
            <consortium name="Lawrence Berkeley National Laboratory"/>
            <person name="Nybo J.L."/>
            <person name="Vesth T.C."/>
            <person name="Theobald S."/>
            <person name="Frisvad J.C."/>
            <person name="Larsen T.O."/>
            <person name="Kjaerboelling I."/>
            <person name="Rothschild-Mancinelli K."/>
            <person name="Lyhne E.K."/>
            <person name="Kogle M.E."/>
            <person name="Barry K."/>
            <person name="Clum A."/>
            <person name="Na H."/>
            <person name="Ledsgaard L."/>
            <person name="Lin J."/>
            <person name="Lipzen A."/>
            <person name="Kuo A."/>
            <person name="Riley R."/>
            <person name="Mondo S."/>
            <person name="Labutti K."/>
            <person name="Haridas S."/>
            <person name="Pangalinan J."/>
            <person name="Salamov A.A."/>
            <person name="Simmons B.A."/>
            <person name="Magnuson J.K."/>
            <person name="Chen J."/>
            <person name="Drula E."/>
            <person name="Henrissat B."/>
            <person name="Wiebenga A."/>
            <person name="Lubbers R.J."/>
            <person name="Gomes A.C."/>
            <person name="Makela M.R."/>
            <person name="Stajich J."/>
            <person name="Grigoriev I.V."/>
            <person name="Mortensen U.H."/>
            <person name="De Vries R.P."/>
            <person name="Baker S.E."/>
            <person name="Andersen M.R."/>
        </authorList>
    </citation>
    <scope>NUCLEOTIDE SEQUENCE [LARGE SCALE GENOMIC DNA]</scope>
    <source>
        <strain evidence="3 4">CBS 588.65</strain>
    </source>
</reference>
<organism evidence="3 4">
    <name type="scientific">Aspergillus granulosus</name>
    <dbReference type="NCBI Taxonomy" id="176169"/>
    <lineage>
        <taxon>Eukaryota</taxon>
        <taxon>Fungi</taxon>
        <taxon>Dikarya</taxon>
        <taxon>Ascomycota</taxon>
        <taxon>Pezizomycotina</taxon>
        <taxon>Eurotiomycetes</taxon>
        <taxon>Eurotiomycetidae</taxon>
        <taxon>Eurotiales</taxon>
        <taxon>Aspergillaceae</taxon>
        <taxon>Aspergillus</taxon>
        <taxon>Aspergillus subgen. Nidulantes</taxon>
    </lineage>
</organism>
<name>A0ABR4HWM0_9EURO</name>
<comment type="caution">
    <text evidence="3">The sequence shown here is derived from an EMBL/GenBank/DDBJ whole genome shotgun (WGS) entry which is preliminary data.</text>
</comment>
<proteinExistence type="predicted"/>